<feature type="region of interest" description="Disordered" evidence="1">
    <location>
        <begin position="38"/>
        <end position="75"/>
    </location>
</feature>
<accession>A0AAV7WRP9</accession>
<reference evidence="2" key="1">
    <citation type="journal article" date="2022" name="bioRxiv">
        <title>Sequencing and chromosome-scale assembly of the giantPleurodeles waltlgenome.</title>
        <authorList>
            <person name="Brown T."/>
            <person name="Elewa A."/>
            <person name="Iarovenko S."/>
            <person name="Subramanian E."/>
            <person name="Araus A.J."/>
            <person name="Petzold A."/>
            <person name="Susuki M."/>
            <person name="Suzuki K.-i.T."/>
            <person name="Hayashi T."/>
            <person name="Toyoda A."/>
            <person name="Oliveira C."/>
            <person name="Osipova E."/>
            <person name="Leigh N.D."/>
            <person name="Simon A."/>
            <person name="Yun M.H."/>
        </authorList>
    </citation>
    <scope>NUCLEOTIDE SEQUENCE</scope>
    <source>
        <strain evidence="2">20211129_DDA</strain>
        <tissue evidence="2">Liver</tissue>
    </source>
</reference>
<dbReference type="AlphaFoldDB" id="A0AAV7WRP9"/>
<proteinExistence type="predicted"/>
<evidence type="ECO:0000313" key="3">
    <source>
        <dbReference type="Proteomes" id="UP001066276"/>
    </source>
</evidence>
<dbReference type="EMBL" id="JANPWB010000001">
    <property type="protein sequence ID" value="KAJ1216787.1"/>
    <property type="molecule type" value="Genomic_DNA"/>
</dbReference>
<organism evidence="2 3">
    <name type="scientific">Pleurodeles waltl</name>
    <name type="common">Iberian ribbed newt</name>
    <dbReference type="NCBI Taxonomy" id="8319"/>
    <lineage>
        <taxon>Eukaryota</taxon>
        <taxon>Metazoa</taxon>
        <taxon>Chordata</taxon>
        <taxon>Craniata</taxon>
        <taxon>Vertebrata</taxon>
        <taxon>Euteleostomi</taxon>
        <taxon>Amphibia</taxon>
        <taxon>Batrachia</taxon>
        <taxon>Caudata</taxon>
        <taxon>Salamandroidea</taxon>
        <taxon>Salamandridae</taxon>
        <taxon>Pleurodelinae</taxon>
        <taxon>Pleurodeles</taxon>
    </lineage>
</organism>
<protein>
    <submittedName>
        <fullName evidence="2">Uncharacterized protein</fullName>
    </submittedName>
</protein>
<dbReference type="Proteomes" id="UP001066276">
    <property type="component" value="Chromosome 1_1"/>
</dbReference>
<evidence type="ECO:0000256" key="1">
    <source>
        <dbReference type="SAM" id="MobiDB-lite"/>
    </source>
</evidence>
<name>A0AAV7WRP9_PLEWA</name>
<comment type="caution">
    <text evidence="2">The sequence shown here is derived from an EMBL/GenBank/DDBJ whole genome shotgun (WGS) entry which is preliminary data.</text>
</comment>
<feature type="compositionally biased region" description="Basic and acidic residues" evidence="1">
    <location>
        <begin position="40"/>
        <end position="51"/>
    </location>
</feature>
<feature type="compositionally biased region" description="Acidic residues" evidence="1">
    <location>
        <begin position="52"/>
        <end position="66"/>
    </location>
</feature>
<keyword evidence="3" id="KW-1185">Reference proteome</keyword>
<evidence type="ECO:0000313" key="2">
    <source>
        <dbReference type="EMBL" id="KAJ1216787.1"/>
    </source>
</evidence>
<sequence>MNTCNFDTLSRAEMLKLCKQKGMKADKGATKLDPQVALKTFEEEQKRRATTEQDEMDDNEEKEEQTEDKKGDGPG</sequence>
<gene>
    <name evidence="2" type="ORF">NDU88_004386</name>
</gene>